<dbReference type="InterPro" id="IPR013106">
    <property type="entry name" value="Ig_V-set"/>
</dbReference>
<keyword evidence="4" id="KW-0677">Repeat</keyword>
<evidence type="ECO:0000256" key="8">
    <source>
        <dbReference type="ARBA" id="ARBA00023319"/>
    </source>
</evidence>
<feature type="domain" description="Ig-like" evidence="11">
    <location>
        <begin position="435"/>
        <end position="539"/>
    </location>
</feature>
<dbReference type="Gene3D" id="2.60.40.10">
    <property type="entry name" value="Immunoglobulins"/>
    <property type="match status" value="8"/>
</dbReference>
<keyword evidence="5 9" id="KW-1133">Transmembrane helix</keyword>
<keyword evidence="6 9" id="KW-0472">Membrane</keyword>
<evidence type="ECO:0000256" key="4">
    <source>
        <dbReference type="ARBA" id="ARBA00022737"/>
    </source>
</evidence>
<sequence>MKCSLLSCLRVNLIFCLGLLHCGEAIVHTEVQTGPLYRVVGSPLSISCNVSGFASDITRKDIEFRIKKPEKPKFEINIISTGDQSFGYAVYTRRVMSKEITLTHVTPNSVLFEIQSLEKGDEGEYDCSVINSESTYHGTYSATTTVKVIDNSLSVSSPASTSLSYNEGDALALTCQASTNTVQHTHLSLVWYLHKDGEDNARPIMSLNRDFTLSPGPGFEARHQAGLIRLDKMGEATYKLNMAQLELSDQGRIYCQAQEWIQDPDLSWYTIAQKDATETTLNVEAREVVPDTSSLVVRISAQSETLQEGQELSLSCNVDSQNLRERFFSLAWLRASVELARIGPTGILSVGPEYSGRVKEGELRAARIGDRDYRLILQPVRTEDQGEYICRAWLQDRGQDGAFTQQAVQDSSSQLVSISATESGLSVEMQNTVGVNEGNRLELTCKVHGVKDQLSVTWQRKSTAAAMFTSVISLTQEGVTEKAGEFMSRKVKATRPATDTFTLELDEVTPSDSGVYQCAVAEWKINSKTNSQSQVATVTVAPADSFVAVSLISRNSRVTVGENVELMCRVRGPRIPITLTWSLQRDASTLDNILTLYSDGAISWSGDQHRYQLKVENKENEVVYYLLINGASRREAGNYQCRVSVFLENFNKKLPPSNKLAVLVQEPVSKLVLTTTNTLTININTDTEMKCSVTSEPSASSRYAVTWLLQQQAENKTILSSDQDALVTFGPQVPPSHRQRISMKRTKGPSFEFSIRQARISDGGSYICEVVEWLQDPRGDWYKLSPVSKTTELTVIEPANDLSLEKNEQPSPAREGDEVELKCNVMSGASSPSLFYKVAWLYTGHDSSNTNVLVELDHTGLLSYPENQKLRALQGRLRLSRPTQSSFPLGIQRAHEGDSGTYRCQVEQYQLDHEGHWQQKASDTTGPIMLTVKVAENNLSIVKEEKSLNISRSQDFPIPCHIANQSSSQSEFQVTWFWRKETETEQRPIFRAYRNSTLQDRFGKGDQLRFGHPLPKVFSLTFLKPRPEDSGLYFCEVEEWLPSLSHGWRKLAVETSGYLTVNVYAEGDVKAISEPECKSDIWIGILIAFVVCSLLVMFLMLLKICRSKVSGGNKSGQNLWVEQYPLKTKPSEED</sequence>
<gene>
    <name evidence="12" type="ORF">VZT92_005304</name>
</gene>
<dbReference type="PROSITE" id="PS50835">
    <property type="entry name" value="IG_LIKE"/>
    <property type="match status" value="8"/>
</dbReference>
<dbReference type="InterPro" id="IPR007110">
    <property type="entry name" value="Ig-like_dom"/>
</dbReference>
<evidence type="ECO:0000256" key="9">
    <source>
        <dbReference type="SAM" id="Phobius"/>
    </source>
</evidence>
<evidence type="ECO:0000256" key="5">
    <source>
        <dbReference type="ARBA" id="ARBA00022989"/>
    </source>
</evidence>
<dbReference type="AlphaFoldDB" id="A0AAW1FUI0"/>
<dbReference type="EMBL" id="JBCEZU010000034">
    <property type="protein sequence ID" value="KAK9537716.1"/>
    <property type="molecule type" value="Genomic_DNA"/>
</dbReference>
<protein>
    <recommendedName>
        <fullName evidence="11">Ig-like domain-containing protein</fullName>
    </recommendedName>
</protein>
<dbReference type="Proteomes" id="UP001488805">
    <property type="component" value="Unassembled WGS sequence"/>
</dbReference>
<dbReference type="Pfam" id="PF07686">
    <property type="entry name" value="V-set"/>
    <property type="match status" value="4"/>
</dbReference>
<feature type="domain" description="Ig-like" evidence="11">
    <location>
        <begin position="41"/>
        <end position="145"/>
    </location>
</feature>
<dbReference type="PANTHER" id="PTHR12207">
    <property type="entry name" value="V-SET AND TRANSMEMBRANE DOMAIN-CONTAINING PROTEIN"/>
    <property type="match status" value="1"/>
</dbReference>
<evidence type="ECO:0000256" key="7">
    <source>
        <dbReference type="ARBA" id="ARBA00023157"/>
    </source>
</evidence>
<dbReference type="FunFam" id="2.60.40.10:FF:000191">
    <property type="entry name" value="Immunoglobulin superfamily member 3"/>
    <property type="match status" value="1"/>
</dbReference>
<evidence type="ECO:0000313" key="12">
    <source>
        <dbReference type="EMBL" id="KAK9537716.1"/>
    </source>
</evidence>
<evidence type="ECO:0000256" key="10">
    <source>
        <dbReference type="SAM" id="SignalP"/>
    </source>
</evidence>
<dbReference type="CDD" id="cd00099">
    <property type="entry name" value="IgV"/>
    <property type="match status" value="1"/>
</dbReference>
<dbReference type="InterPro" id="IPR051102">
    <property type="entry name" value="IgSF_V-set/TM_domain"/>
</dbReference>
<dbReference type="InterPro" id="IPR036179">
    <property type="entry name" value="Ig-like_dom_sf"/>
</dbReference>
<feature type="domain" description="Ig-like" evidence="11">
    <location>
        <begin position="798"/>
        <end position="908"/>
    </location>
</feature>
<reference evidence="12 13" key="1">
    <citation type="journal article" date="2024" name="Genome Biol. Evol.">
        <title>Chromosome-level genome assembly of the viviparous eelpout Zoarces viviparus.</title>
        <authorList>
            <person name="Fuhrmann N."/>
            <person name="Brasseur M.V."/>
            <person name="Bakowski C.E."/>
            <person name="Podsiadlowski L."/>
            <person name="Prost S."/>
            <person name="Krehenwinkel H."/>
            <person name="Mayer C."/>
        </authorList>
    </citation>
    <scope>NUCLEOTIDE SEQUENCE [LARGE SCALE GENOMIC DNA]</scope>
    <source>
        <strain evidence="12">NO-MEL_2022_Ind0_liver</strain>
    </source>
</reference>
<comment type="caution">
    <text evidence="12">The sequence shown here is derived from an EMBL/GenBank/DDBJ whole genome shotgun (WGS) entry which is preliminary data.</text>
</comment>
<evidence type="ECO:0000256" key="6">
    <source>
        <dbReference type="ARBA" id="ARBA00023136"/>
    </source>
</evidence>
<feature type="domain" description="Ig-like" evidence="11">
    <location>
        <begin position="290"/>
        <end position="409"/>
    </location>
</feature>
<accession>A0AAW1FUI0</accession>
<dbReference type="SUPFAM" id="SSF48726">
    <property type="entry name" value="Immunoglobulin"/>
    <property type="match status" value="8"/>
</dbReference>
<evidence type="ECO:0000259" key="11">
    <source>
        <dbReference type="PROSITE" id="PS50835"/>
    </source>
</evidence>
<feature type="chain" id="PRO_5043710420" description="Ig-like domain-containing protein" evidence="10">
    <location>
        <begin position="26"/>
        <end position="1134"/>
    </location>
</feature>
<keyword evidence="7" id="KW-1015">Disulfide bond</keyword>
<feature type="domain" description="Ig-like" evidence="11">
    <location>
        <begin position="667"/>
        <end position="794"/>
    </location>
</feature>
<feature type="signal peptide" evidence="10">
    <location>
        <begin position="1"/>
        <end position="25"/>
    </location>
</feature>
<feature type="domain" description="Ig-like" evidence="11">
    <location>
        <begin position="927"/>
        <end position="1045"/>
    </location>
</feature>
<dbReference type="FunFam" id="2.60.40.10:FF:000491">
    <property type="entry name" value="Immunoglobulin superfamily, member 3"/>
    <property type="match status" value="1"/>
</dbReference>
<evidence type="ECO:0000313" key="13">
    <source>
        <dbReference type="Proteomes" id="UP001488805"/>
    </source>
</evidence>
<keyword evidence="8" id="KW-0393">Immunoglobulin domain</keyword>
<dbReference type="InterPro" id="IPR013783">
    <property type="entry name" value="Ig-like_fold"/>
</dbReference>
<feature type="domain" description="Ig-like" evidence="11">
    <location>
        <begin position="542"/>
        <end position="644"/>
    </location>
</feature>
<dbReference type="PANTHER" id="PTHR12207:SF25">
    <property type="entry name" value="IMMUNOGLOBULIN SUPERFAMILY MEMBER 2"/>
    <property type="match status" value="1"/>
</dbReference>
<feature type="domain" description="Ig-like" evidence="11">
    <location>
        <begin position="158"/>
        <end position="267"/>
    </location>
</feature>
<dbReference type="SMART" id="SM00406">
    <property type="entry name" value="IGv"/>
    <property type="match status" value="8"/>
</dbReference>
<evidence type="ECO:0000256" key="2">
    <source>
        <dbReference type="ARBA" id="ARBA00022692"/>
    </source>
</evidence>
<organism evidence="12 13">
    <name type="scientific">Zoarces viviparus</name>
    <name type="common">Viviparous eelpout</name>
    <name type="synonym">Blennius viviparus</name>
    <dbReference type="NCBI Taxonomy" id="48416"/>
    <lineage>
        <taxon>Eukaryota</taxon>
        <taxon>Metazoa</taxon>
        <taxon>Chordata</taxon>
        <taxon>Craniata</taxon>
        <taxon>Vertebrata</taxon>
        <taxon>Euteleostomi</taxon>
        <taxon>Actinopterygii</taxon>
        <taxon>Neopterygii</taxon>
        <taxon>Teleostei</taxon>
        <taxon>Neoteleostei</taxon>
        <taxon>Acanthomorphata</taxon>
        <taxon>Eupercaria</taxon>
        <taxon>Perciformes</taxon>
        <taxon>Cottioidei</taxon>
        <taxon>Zoarcales</taxon>
        <taxon>Zoarcidae</taxon>
        <taxon>Zoarcinae</taxon>
        <taxon>Zoarces</taxon>
    </lineage>
</organism>
<keyword evidence="2 9" id="KW-0812">Transmembrane</keyword>
<name>A0AAW1FUI0_ZOAVI</name>
<comment type="subcellular location">
    <subcellularLocation>
        <location evidence="1">Membrane</location>
        <topology evidence="1">Single-pass type I membrane protein</topology>
    </subcellularLocation>
</comment>
<dbReference type="InterPro" id="IPR003599">
    <property type="entry name" value="Ig_sub"/>
</dbReference>
<evidence type="ECO:0000256" key="1">
    <source>
        <dbReference type="ARBA" id="ARBA00004479"/>
    </source>
</evidence>
<keyword evidence="3 10" id="KW-0732">Signal</keyword>
<dbReference type="GO" id="GO:0016020">
    <property type="term" value="C:membrane"/>
    <property type="evidence" value="ECO:0007669"/>
    <property type="project" value="UniProtKB-SubCell"/>
</dbReference>
<dbReference type="InterPro" id="IPR003598">
    <property type="entry name" value="Ig_sub2"/>
</dbReference>
<keyword evidence="13" id="KW-1185">Reference proteome</keyword>
<dbReference type="SMART" id="SM00408">
    <property type="entry name" value="IGc2"/>
    <property type="match status" value="4"/>
</dbReference>
<evidence type="ECO:0000256" key="3">
    <source>
        <dbReference type="ARBA" id="ARBA00022729"/>
    </source>
</evidence>
<dbReference type="SMART" id="SM00409">
    <property type="entry name" value="IG"/>
    <property type="match status" value="8"/>
</dbReference>
<proteinExistence type="predicted"/>
<feature type="transmembrane region" description="Helical" evidence="9">
    <location>
        <begin position="1081"/>
        <end position="1102"/>
    </location>
</feature>